<organism evidence="3 4">
    <name type="scientific">Petrolisthes cinctipes</name>
    <name type="common">Flat porcelain crab</name>
    <dbReference type="NCBI Taxonomy" id="88211"/>
    <lineage>
        <taxon>Eukaryota</taxon>
        <taxon>Metazoa</taxon>
        <taxon>Ecdysozoa</taxon>
        <taxon>Arthropoda</taxon>
        <taxon>Crustacea</taxon>
        <taxon>Multicrustacea</taxon>
        <taxon>Malacostraca</taxon>
        <taxon>Eumalacostraca</taxon>
        <taxon>Eucarida</taxon>
        <taxon>Decapoda</taxon>
        <taxon>Pleocyemata</taxon>
        <taxon>Anomura</taxon>
        <taxon>Galatheoidea</taxon>
        <taxon>Porcellanidae</taxon>
        <taxon>Petrolisthes</taxon>
    </lineage>
</organism>
<feature type="transmembrane region" description="Helical" evidence="2">
    <location>
        <begin position="12"/>
        <end position="31"/>
    </location>
</feature>
<protein>
    <submittedName>
        <fullName evidence="3">Uncharacterized protein</fullName>
    </submittedName>
</protein>
<keyword evidence="4" id="KW-1185">Reference proteome</keyword>
<evidence type="ECO:0000256" key="1">
    <source>
        <dbReference type="SAM" id="MobiDB-lite"/>
    </source>
</evidence>
<keyword evidence="2" id="KW-0472">Membrane</keyword>
<comment type="caution">
    <text evidence="3">The sequence shown here is derived from an EMBL/GenBank/DDBJ whole genome shotgun (WGS) entry which is preliminary data.</text>
</comment>
<feature type="compositionally biased region" description="Pro residues" evidence="1">
    <location>
        <begin position="98"/>
        <end position="111"/>
    </location>
</feature>
<feature type="region of interest" description="Disordered" evidence="1">
    <location>
        <begin position="94"/>
        <end position="130"/>
    </location>
</feature>
<gene>
    <name evidence="3" type="ORF">Pcinc_027846</name>
</gene>
<evidence type="ECO:0000313" key="4">
    <source>
        <dbReference type="Proteomes" id="UP001286313"/>
    </source>
</evidence>
<sequence length="196" mass="21970">MGIKLLYPRRRGLIFKMLAFCTFLGFVGLWFKNDEPEIDSSEMGLRKDGHKNGPNHIVGGLDKSRTNNPVAQVAVPDGQDHNNQIIHVNDEADRLPVPHLPPNPQPFPPPQQNEQRAGPPRIPSNEDVREKMKAERWFLEDDMKVVPGLGEGGKAVRLTGEEGRRAQEIIKKEAFNLIASDKISLNRSVPDSRDSL</sequence>
<dbReference type="Proteomes" id="UP001286313">
    <property type="component" value="Unassembled WGS sequence"/>
</dbReference>
<keyword evidence="2" id="KW-1133">Transmembrane helix</keyword>
<dbReference type="InterPro" id="IPR029044">
    <property type="entry name" value="Nucleotide-diphossugar_trans"/>
</dbReference>
<proteinExistence type="predicted"/>
<accession>A0AAE1F478</accession>
<dbReference type="EMBL" id="JAWQEG010003362">
    <property type="protein sequence ID" value="KAK3866644.1"/>
    <property type="molecule type" value="Genomic_DNA"/>
</dbReference>
<evidence type="ECO:0000256" key="2">
    <source>
        <dbReference type="SAM" id="Phobius"/>
    </source>
</evidence>
<reference evidence="3" key="1">
    <citation type="submission" date="2023-10" db="EMBL/GenBank/DDBJ databases">
        <title>Genome assemblies of two species of porcelain crab, Petrolisthes cinctipes and Petrolisthes manimaculis (Anomura: Porcellanidae).</title>
        <authorList>
            <person name="Angst P."/>
        </authorList>
    </citation>
    <scope>NUCLEOTIDE SEQUENCE</scope>
    <source>
        <strain evidence="3">PB745_01</strain>
        <tissue evidence="3">Gill</tissue>
    </source>
</reference>
<name>A0AAE1F478_PETCI</name>
<dbReference type="Gene3D" id="3.90.550.10">
    <property type="entry name" value="Spore Coat Polysaccharide Biosynthesis Protein SpsA, Chain A"/>
    <property type="match status" value="1"/>
</dbReference>
<evidence type="ECO:0000313" key="3">
    <source>
        <dbReference type="EMBL" id="KAK3866644.1"/>
    </source>
</evidence>
<dbReference type="AlphaFoldDB" id="A0AAE1F478"/>
<keyword evidence="2" id="KW-0812">Transmembrane</keyword>